<dbReference type="GO" id="GO:0005762">
    <property type="term" value="C:mitochondrial large ribosomal subunit"/>
    <property type="evidence" value="ECO:0007669"/>
    <property type="project" value="TreeGrafter"/>
</dbReference>
<dbReference type="PANTHER" id="PTHR13477:SF0">
    <property type="entry name" value="LARGE RIBOSOMAL SUBUNIT PROTEIN ML49"/>
    <property type="match status" value="1"/>
</dbReference>
<accession>A0AAV9WD28</accession>
<organism evidence="8 9">
    <name type="scientific">Arthrobotrys musiformis</name>
    <dbReference type="NCBI Taxonomy" id="47236"/>
    <lineage>
        <taxon>Eukaryota</taxon>
        <taxon>Fungi</taxon>
        <taxon>Dikarya</taxon>
        <taxon>Ascomycota</taxon>
        <taxon>Pezizomycotina</taxon>
        <taxon>Orbiliomycetes</taxon>
        <taxon>Orbiliales</taxon>
        <taxon>Orbiliaceae</taxon>
        <taxon>Arthrobotrys</taxon>
    </lineage>
</organism>
<keyword evidence="4" id="KW-0496">Mitochondrion</keyword>
<evidence type="ECO:0000256" key="3">
    <source>
        <dbReference type="ARBA" id="ARBA00022980"/>
    </source>
</evidence>
<feature type="compositionally biased region" description="Polar residues" evidence="7">
    <location>
        <begin position="80"/>
        <end position="109"/>
    </location>
</feature>
<comment type="similarity">
    <text evidence="2">Belongs to the mitochondrion-specific ribosomal protein mL49 family.</text>
</comment>
<protein>
    <recommendedName>
        <fullName evidence="6">Large ribosomal subunit protein mL49</fullName>
    </recommendedName>
</protein>
<dbReference type="Gene3D" id="3.30.780.10">
    <property type="entry name" value="SUI1-like domain"/>
    <property type="match status" value="1"/>
</dbReference>
<feature type="region of interest" description="Disordered" evidence="7">
    <location>
        <begin position="61"/>
        <end position="117"/>
    </location>
</feature>
<feature type="compositionally biased region" description="Low complexity" evidence="7">
    <location>
        <begin position="62"/>
        <end position="79"/>
    </location>
</feature>
<dbReference type="GO" id="GO:0003735">
    <property type="term" value="F:structural constituent of ribosome"/>
    <property type="evidence" value="ECO:0007669"/>
    <property type="project" value="InterPro"/>
</dbReference>
<evidence type="ECO:0000256" key="6">
    <source>
        <dbReference type="ARBA" id="ARBA00035191"/>
    </source>
</evidence>
<feature type="region of interest" description="Disordered" evidence="7">
    <location>
        <begin position="209"/>
        <end position="231"/>
    </location>
</feature>
<evidence type="ECO:0000256" key="5">
    <source>
        <dbReference type="ARBA" id="ARBA00023274"/>
    </source>
</evidence>
<keyword evidence="5" id="KW-0687">Ribonucleoprotein</keyword>
<evidence type="ECO:0000313" key="9">
    <source>
        <dbReference type="Proteomes" id="UP001370758"/>
    </source>
</evidence>
<evidence type="ECO:0000256" key="1">
    <source>
        <dbReference type="ARBA" id="ARBA00004173"/>
    </source>
</evidence>
<dbReference type="GO" id="GO:0006412">
    <property type="term" value="P:translation"/>
    <property type="evidence" value="ECO:0007669"/>
    <property type="project" value="InterPro"/>
</dbReference>
<keyword evidence="3" id="KW-0689">Ribosomal protein</keyword>
<reference evidence="8 9" key="1">
    <citation type="submission" date="2023-08" db="EMBL/GenBank/DDBJ databases">
        <authorList>
            <person name="Palmer J.M."/>
        </authorList>
    </citation>
    <scope>NUCLEOTIDE SEQUENCE [LARGE SCALE GENOMIC DNA]</scope>
    <source>
        <strain evidence="8 9">TWF481</strain>
    </source>
</reference>
<gene>
    <name evidence="8" type="ORF">TWF481_007637</name>
</gene>
<evidence type="ECO:0000256" key="2">
    <source>
        <dbReference type="ARBA" id="ARBA00005677"/>
    </source>
</evidence>
<evidence type="ECO:0000256" key="7">
    <source>
        <dbReference type="SAM" id="MobiDB-lite"/>
    </source>
</evidence>
<dbReference type="Proteomes" id="UP001370758">
    <property type="component" value="Unassembled WGS sequence"/>
</dbReference>
<evidence type="ECO:0000256" key="4">
    <source>
        <dbReference type="ARBA" id="ARBA00023128"/>
    </source>
</evidence>
<comment type="caution">
    <text evidence="8">The sequence shown here is derived from an EMBL/GenBank/DDBJ whole genome shotgun (WGS) entry which is preliminary data.</text>
</comment>
<dbReference type="Pfam" id="PF05046">
    <property type="entry name" value="Img2"/>
    <property type="match status" value="1"/>
</dbReference>
<evidence type="ECO:0000313" key="8">
    <source>
        <dbReference type="EMBL" id="KAK6505745.1"/>
    </source>
</evidence>
<dbReference type="AlphaFoldDB" id="A0AAV9WD28"/>
<dbReference type="EMBL" id="JAVHJL010000004">
    <property type="protein sequence ID" value="KAK6505745.1"/>
    <property type="molecule type" value="Genomic_DNA"/>
</dbReference>
<dbReference type="InterPro" id="IPR007740">
    <property type="entry name" value="Ribosomal_mL49"/>
</dbReference>
<keyword evidence="9" id="KW-1185">Reference proteome</keyword>
<sequence>MNVLRLPRVRVSPVTRLFTGVTTRSITTTSLLAPETAPSVLRRTDKSASSSILHTSFSRTLSTDSATAGTPGADTPTSTLNPNSPAGETSLPSTLQPDNERPQLTSNPKSAHLPYQIDKTKSGNLPVFEVHRQGRIKCTDVRKVKGDIKALAEDIKKALRLRDDQVRLKELVGQVQISGGRAGDVKKFLREQGLGESFRPLTYNERFPHSKQQKPLVRRVKVEVGSEGEKK</sequence>
<name>A0AAV9WD28_9PEZI</name>
<feature type="compositionally biased region" description="Basic residues" evidence="7">
    <location>
        <begin position="209"/>
        <end position="219"/>
    </location>
</feature>
<feature type="compositionally biased region" description="Basic and acidic residues" evidence="7">
    <location>
        <begin position="220"/>
        <end position="231"/>
    </location>
</feature>
<proteinExistence type="inferred from homology"/>
<comment type="subcellular location">
    <subcellularLocation>
        <location evidence="1">Mitochondrion</location>
    </subcellularLocation>
</comment>
<dbReference type="PANTHER" id="PTHR13477">
    <property type="entry name" value="MITOCHONDRIAL 39S RIBOSOMAL PROTEIN L49"/>
    <property type="match status" value="1"/>
</dbReference>